<name>A0ACB9JIG5_9ASTR</name>
<evidence type="ECO:0000313" key="1">
    <source>
        <dbReference type="EMBL" id="KAI3819979.1"/>
    </source>
</evidence>
<gene>
    <name evidence="1" type="ORF">L1987_13834</name>
</gene>
<dbReference type="EMBL" id="CM042021">
    <property type="protein sequence ID" value="KAI3819979.1"/>
    <property type="molecule type" value="Genomic_DNA"/>
</dbReference>
<sequence length="194" mass="22328">MFDQQAKGLEFEKKAESLVSLWIQAQRCCWDQAGAMYCKHEAAEAYANAGRSYKRTNTKECIACLEQALNVFMEIGRLSMYEKYCKEIAELYEQEQNLEQAITYYDRAVDLFEDEEATTYANQCKQKIAQFSAQLGQLLADLAAALEEEGVVKFTDAAKKFDSITRLWQMLISGKDQKTRVMWIGNCCIDILWE</sequence>
<keyword evidence="2" id="KW-1185">Reference proteome</keyword>
<reference evidence="2" key="1">
    <citation type="journal article" date="2022" name="Mol. Ecol. Resour.">
        <title>The genomes of chicory, endive, great burdock and yacon provide insights into Asteraceae palaeo-polyploidization history and plant inulin production.</title>
        <authorList>
            <person name="Fan W."/>
            <person name="Wang S."/>
            <person name="Wang H."/>
            <person name="Wang A."/>
            <person name="Jiang F."/>
            <person name="Liu H."/>
            <person name="Zhao H."/>
            <person name="Xu D."/>
            <person name="Zhang Y."/>
        </authorList>
    </citation>
    <scope>NUCLEOTIDE SEQUENCE [LARGE SCALE GENOMIC DNA]</scope>
    <source>
        <strain evidence="2">cv. Yunnan</strain>
    </source>
</reference>
<comment type="caution">
    <text evidence="1">The sequence shown here is derived from an EMBL/GenBank/DDBJ whole genome shotgun (WGS) entry which is preliminary data.</text>
</comment>
<proteinExistence type="predicted"/>
<evidence type="ECO:0000313" key="2">
    <source>
        <dbReference type="Proteomes" id="UP001056120"/>
    </source>
</evidence>
<accession>A0ACB9JIG5</accession>
<reference evidence="1 2" key="2">
    <citation type="journal article" date="2022" name="Mol. Ecol. Resour.">
        <title>The genomes of chicory, endive, great burdock and yacon provide insights into Asteraceae paleo-polyploidization history and plant inulin production.</title>
        <authorList>
            <person name="Fan W."/>
            <person name="Wang S."/>
            <person name="Wang H."/>
            <person name="Wang A."/>
            <person name="Jiang F."/>
            <person name="Liu H."/>
            <person name="Zhao H."/>
            <person name="Xu D."/>
            <person name="Zhang Y."/>
        </authorList>
    </citation>
    <scope>NUCLEOTIDE SEQUENCE [LARGE SCALE GENOMIC DNA]</scope>
    <source>
        <strain evidence="2">cv. Yunnan</strain>
        <tissue evidence="1">Leaves</tissue>
    </source>
</reference>
<protein>
    <submittedName>
        <fullName evidence="1">Uncharacterized protein</fullName>
    </submittedName>
</protein>
<dbReference type="Proteomes" id="UP001056120">
    <property type="component" value="Linkage Group LG04"/>
</dbReference>
<organism evidence="1 2">
    <name type="scientific">Smallanthus sonchifolius</name>
    <dbReference type="NCBI Taxonomy" id="185202"/>
    <lineage>
        <taxon>Eukaryota</taxon>
        <taxon>Viridiplantae</taxon>
        <taxon>Streptophyta</taxon>
        <taxon>Embryophyta</taxon>
        <taxon>Tracheophyta</taxon>
        <taxon>Spermatophyta</taxon>
        <taxon>Magnoliopsida</taxon>
        <taxon>eudicotyledons</taxon>
        <taxon>Gunneridae</taxon>
        <taxon>Pentapetalae</taxon>
        <taxon>asterids</taxon>
        <taxon>campanulids</taxon>
        <taxon>Asterales</taxon>
        <taxon>Asteraceae</taxon>
        <taxon>Asteroideae</taxon>
        <taxon>Heliantheae alliance</taxon>
        <taxon>Millerieae</taxon>
        <taxon>Smallanthus</taxon>
    </lineage>
</organism>